<keyword evidence="3" id="KW-0677">Repeat</keyword>
<dbReference type="GO" id="GO:0051295">
    <property type="term" value="P:establishment of meiotic spindle localization"/>
    <property type="evidence" value="ECO:0007669"/>
    <property type="project" value="TreeGrafter"/>
</dbReference>
<feature type="compositionally biased region" description="Basic and acidic residues" evidence="5">
    <location>
        <begin position="602"/>
        <end position="614"/>
    </location>
</feature>
<dbReference type="PANTHER" id="PTHR22706">
    <property type="entry name" value="ASSEMBLY FACTOR FOR SPINDLE MICROTUBULES"/>
    <property type="match status" value="1"/>
</dbReference>
<feature type="compositionally biased region" description="Basic residues" evidence="5">
    <location>
        <begin position="33"/>
        <end position="43"/>
    </location>
</feature>
<feature type="region of interest" description="Disordered" evidence="5">
    <location>
        <begin position="344"/>
        <end position="364"/>
    </location>
</feature>
<sequence>MSSVSATSVTSESVSLKEPPPPPPPPRPPSKQSQKHATPKHTTRIAAVAVYSDEDVDFGPSSRAMEPATPRASAFSRRSTLVLSRPTSKNTDAASSAAAATIQAAWRAKKARQRLALLTTERRESAALVIQKAYSRYRYFKQRTVASIKIQAVFRMHRERSRWKSVRRAVNLIQSIWSVYLKRKQMNFVHMNEAKLTQNDGANPCEAISTQPSLDIYATKIQSMWRMHREVLKFQIVKCAVSRIKSNFKQRKQRLLQEKLEKLAFIKAQKLLLLQKQKIVEEFSSSQLAIAAEPDVSQELVATDMEIVEETSDLSDEKGAEHKELEVLIQNNKKMDSDILVPASPPAMKPSAQNSAHLSLLAPPPTSQANLRSVLTASSLPLPSSPAIAPKSPKHVSMLPFPQRRTARKPVAVPVTVPVTTTKSLAKSSSSNTQIIRNVFCKLDTMTPKEVERLTFANTTKNCGHMAVTLRVEVVKMNTVRPPSPTLEQTRQNRTLESDPHYSIDPSRKTNIKWNQQLSQDFPLPLSDSVPQQLAQKSSCLRKTMQQLKVMDAKSEVVVVKRLEYLEEDGPVEEDDEVSGGHKRTNSSGGAGGMKKKSKLTIAEKGDKAAEKRKGPLRVK</sequence>
<reference evidence="6 7" key="1">
    <citation type="submission" date="2016-07" db="EMBL/GenBank/DDBJ databases">
        <title>Pervasive Adenine N6-methylation of Active Genes in Fungi.</title>
        <authorList>
            <consortium name="DOE Joint Genome Institute"/>
            <person name="Mondo S.J."/>
            <person name="Dannebaum R.O."/>
            <person name="Kuo R.C."/>
            <person name="Labutti K."/>
            <person name="Haridas S."/>
            <person name="Kuo A."/>
            <person name="Salamov A."/>
            <person name="Ahrendt S.R."/>
            <person name="Lipzen A."/>
            <person name="Sullivan W."/>
            <person name="Andreopoulos W.B."/>
            <person name="Clum A."/>
            <person name="Lindquist E."/>
            <person name="Daum C."/>
            <person name="Ramamoorthy G.K."/>
            <person name="Gryganskyi A."/>
            <person name="Culley D."/>
            <person name="Magnuson J.K."/>
            <person name="James T.Y."/>
            <person name="O'Malley M.A."/>
            <person name="Stajich J.E."/>
            <person name="Spatafora J.W."/>
            <person name="Visel A."/>
            <person name="Grigoriev I.V."/>
        </authorList>
    </citation>
    <scope>NUCLEOTIDE SEQUENCE [LARGE SCALE GENOMIC DNA]</scope>
    <source>
        <strain evidence="6 7">JEL800</strain>
    </source>
</reference>
<dbReference type="GO" id="GO:0007051">
    <property type="term" value="P:spindle organization"/>
    <property type="evidence" value="ECO:0007669"/>
    <property type="project" value="TreeGrafter"/>
</dbReference>
<dbReference type="SMART" id="SM00015">
    <property type="entry name" value="IQ"/>
    <property type="match status" value="4"/>
</dbReference>
<feature type="region of interest" description="Disordered" evidence="5">
    <location>
        <begin position="481"/>
        <end position="507"/>
    </location>
</feature>
<dbReference type="AlphaFoldDB" id="A0A1Y2CXV8"/>
<dbReference type="GO" id="GO:0000922">
    <property type="term" value="C:spindle pole"/>
    <property type="evidence" value="ECO:0007669"/>
    <property type="project" value="TreeGrafter"/>
</dbReference>
<evidence type="ECO:0000256" key="2">
    <source>
        <dbReference type="ARBA" id="ARBA00022490"/>
    </source>
</evidence>
<comment type="subcellular location">
    <subcellularLocation>
        <location evidence="1">Cytoplasm</location>
    </subcellularLocation>
</comment>
<comment type="caution">
    <text evidence="6">The sequence shown here is derived from an EMBL/GenBank/DDBJ whole genome shotgun (WGS) entry which is preliminary data.</text>
</comment>
<keyword evidence="2" id="KW-0963">Cytoplasm</keyword>
<dbReference type="Gene3D" id="1.20.5.190">
    <property type="match status" value="2"/>
</dbReference>
<feature type="region of interest" description="Disordered" evidence="5">
    <location>
        <begin position="60"/>
        <end position="80"/>
    </location>
</feature>
<dbReference type="Proteomes" id="UP000193642">
    <property type="component" value="Unassembled WGS sequence"/>
</dbReference>
<evidence type="ECO:0000256" key="5">
    <source>
        <dbReference type="SAM" id="MobiDB-lite"/>
    </source>
</evidence>
<dbReference type="Pfam" id="PF00612">
    <property type="entry name" value="IQ"/>
    <property type="match status" value="3"/>
</dbReference>
<keyword evidence="7" id="KW-1185">Reference proteome</keyword>
<dbReference type="PANTHER" id="PTHR22706:SF1">
    <property type="entry name" value="ASSEMBLY FACTOR FOR SPINDLE MICROTUBULES"/>
    <property type="match status" value="1"/>
</dbReference>
<dbReference type="EMBL" id="MCGO01000004">
    <property type="protein sequence ID" value="ORY51860.1"/>
    <property type="molecule type" value="Genomic_DNA"/>
</dbReference>
<evidence type="ECO:0000256" key="3">
    <source>
        <dbReference type="ARBA" id="ARBA00022737"/>
    </source>
</evidence>
<feature type="region of interest" description="Disordered" evidence="5">
    <location>
        <begin position="566"/>
        <end position="620"/>
    </location>
</feature>
<dbReference type="STRING" id="329046.A0A1Y2CXV8"/>
<feature type="compositionally biased region" description="Pro residues" evidence="5">
    <location>
        <begin position="18"/>
        <end position="29"/>
    </location>
</feature>
<proteinExistence type="predicted"/>
<feature type="compositionally biased region" description="Acidic residues" evidence="5">
    <location>
        <begin position="566"/>
        <end position="578"/>
    </location>
</feature>
<feature type="compositionally biased region" description="Basic and acidic residues" evidence="5">
    <location>
        <begin position="494"/>
        <end position="507"/>
    </location>
</feature>
<dbReference type="OrthoDB" id="2162383at2759"/>
<accession>A0A1Y2CXV8</accession>
<feature type="compositionally biased region" description="Low complexity" evidence="5">
    <location>
        <begin position="1"/>
        <end position="14"/>
    </location>
</feature>
<protein>
    <submittedName>
        <fullName evidence="6">Uncharacterized protein</fullName>
    </submittedName>
</protein>
<name>A0A1Y2CXV8_9FUNG</name>
<dbReference type="PROSITE" id="PS50096">
    <property type="entry name" value="IQ"/>
    <property type="match status" value="2"/>
</dbReference>
<dbReference type="GO" id="GO:0005737">
    <property type="term" value="C:cytoplasm"/>
    <property type="evidence" value="ECO:0007669"/>
    <property type="project" value="UniProtKB-SubCell"/>
</dbReference>
<dbReference type="GO" id="GO:0000278">
    <property type="term" value="P:mitotic cell cycle"/>
    <property type="evidence" value="ECO:0007669"/>
    <property type="project" value="TreeGrafter"/>
</dbReference>
<dbReference type="GO" id="GO:0005516">
    <property type="term" value="F:calmodulin binding"/>
    <property type="evidence" value="ECO:0007669"/>
    <property type="project" value="UniProtKB-KW"/>
</dbReference>
<dbReference type="InterPro" id="IPR051185">
    <property type="entry name" value="ASPM"/>
</dbReference>
<evidence type="ECO:0000256" key="4">
    <source>
        <dbReference type="ARBA" id="ARBA00022860"/>
    </source>
</evidence>
<evidence type="ECO:0000313" key="7">
    <source>
        <dbReference type="Proteomes" id="UP000193642"/>
    </source>
</evidence>
<keyword evidence="4" id="KW-0112">Calmodulin-binding</keyword>
<gene>
    <name evidence="6" type="ORF">BCR33DRAFT_761869</name>
</gene>
<feature type="region of interest" description="Disordered" evidence="5">
    <location>
        <begin position="1"/>
        <end position="44"/>
    </location>
</feature>
<evidence type="ECO:0000313" key="6">
    <source>
        <dbReference type="EMBL" id="ORY51860.1"/>
    </source>
</evidence>
<dbReference type="InterPro" id="IPR000048">
    <property type="entry name" value="IQ_motif_EF-hand-BS"/>
</dbReference>
<organism evidence="6 7">
    <name type="scientific">Rhizoclosmatium globosum</name>
    <dbReference type="NCBI Taxonomy" id="329046"/>
    <lineage>
        <taxon>Eukaryota</taxon>
        <taxon>Fungi</taxon>
        <taxon>Fungi incertae sedis</taxon>
        <taxon>Chytridiomycota</taxon>
        <taxon>Chytridiomycota incertae sedis</taxon>
        <taxon>Chytridiomycetes</taxon>
        <taxon>Chytridiales</taxon>
        <taxon>Chytriomycetaceae</taxon>
        <taxon>Rhizoclosmatium</taxon>
    </lineage>
</organism>
<evidence type="ECO:0000256" key="1">
    <source>
        <dbReference type="ARBA" id="ARBA00004496"/>
    </source>
</evidence>